<evidence type="ECO:0000256" key="2">
    <source>
        <dbReference type="ARBA" id="ARBA00013064"/>
    </source>
</evidence>
<dbReference type="PANTHER" id="PTHR19134">
    <property type="entry name" value="RECEPTOR-TYPE TYROSINE-PROTEIN PHOSPHATASE"/>
    <property type="match status" value="1"/>
</dbReference>
<evidence type="ECO:0000259" key="16">
    <source>
        <dbReference type="PROSITE" id="PS50853"/>
    </source>
</evidence>
<keyword evidence="4" id="KW-0732">Signal</keyword>
<dbReference type="FunFam" id="3.90.190.10:FF:000092">
    <property type="entry name" value="Tyrosine-protein phosphatase 69D"/>
    <property type="match status" value="1"/>
</dbReference>
<feature type="domain" description="Fibronectin type-III" evidence="16">
    <location>
        <begin position="325"/>
        <end position="415"/>
    </location>
</feature>
<dbReference type="InterPro" id="IPR007110">
    <property type="entry name" value="Ig-like_dom"/>
</dbReference>
<dbReference type="CDD" id="cd00047">
    <property type="entry name" value="PTPc"/>
    <property type="match status" value="1"/>
</dbReference>
<dbReference type="Pfam" id="PF00102">
    <property type="entry name" value="Y_phosphatase"/>
    <property type="match status" value="2"/>
</dbReference>
<dbReference type="CDD" id="cd00063">
    <property type="entry name" value="FN3"/>
    <property type="match status" value="3"/>
</dbReference>
<dbReference type="SMART" id="SM00409">
    <property type="entry name" value="IG"/>
    <property type="match status" value="2"/>
</dbReference>
<comment type="subcellular location">
    <subcellularLocation>
        <location evidence="1">Membrane</location>
        <topology evidence="1">Single-pass membrane protein</topology>
    </subcellularLocation>
</comment>
<feature type="domain" description="Ig-like" evidence="15">
    <location>
        <begin position="132"/>
        <end position="219"/>
    </location>
</feature>
<dbReference type="InterPro" id="IPR003595">
    <property type="entry name" value="Tyr_Pase_cat"/>
</dbReference>
<feature type="domain" description="Tyrosine-protein phosphatase" evidence="13">
    <location>
        <begin position="1114"/>
        <end position="1370"/>
    </location>
</feature>
<dbReference type="FunFam" id="3.90.190.10:FF:000102">
    <property type="entry name" value="Receptor-type tyrosine-protein phosphatase"/>
    <property type="match status" value="1"/>
</dbReference>
<evidence type="ECO:0000256" key="3">
    <source>
        <dbReference type="ARBA" id="ARBA00022692"/>
    </source>
</evidence>
<feature type="domain" description="Fibronectin type-III" evidence="16">
    <location>
        <begin position="419"/>
        <end position="531"/>
    </location>
</feature>
<dbReference type="InterPro" id="IPR050348">
    <property type="entry name" value="Protein-Tyr_Phosphatase"/>
</dbReference>
<dbReference type="PROSITE" id="PS00383">
    <property type="entry name" value="TYR_PHOSPHATASE_1"/>
    <property type="match status" value="1"/>
</dbReference>
<keyword evidence="7 12" id="KW-1133">Transmembrane helix</keyword>
<dbReference type="InterPro" id="IPR000387">
    <property type="entry name" value="Tyr_Pase_dom"/>
</dbReference>
<dbReference type="PROSITE" id="PS50853">
    <property type="entry name" value="FN3"/>
    <property type="match status" value="2"/>
</dbReference>
<proteinExistence type="predicted"/>
<keyword evidence="3 12" id="KW-0812">Transmembrane</keyword>
<organism evidence="17 18">
    <name type="scientific">Allacma fusca</name>
    <dbReference type="NCBI Taxonomy" id="39272"/>
    <lineage>
        <taxon>Eukaryota</taxon>
        <taxon>Metazoa</taxon>
        <taxon>Ecdysozoa</taxon>
        <taxon>Arthropoda</taxon>
        <taxon>Hexapoda</taxon>
        <taxon>Collembola</taxon>
        <taxon>Symphypleona</taxon>
        <taxon>Sminthuridae</taxon>
        <taxon>Allacma</taxon>
    </lineage>
</organism>
<dbReference type="PANTHER" id="PTHR19134:SF495">
    <property type="entry name" value="TYROSINE-PROTEIN PHOSPHATASE 69D"/>
    <property type="match status" value="1"/>
</dbReference>
<dbReference type="GO" id="GO:0016020">
    <property type="term" value="C:membrane"/>
    <property type="evidence" value="ECO:0007669"/>
    <property type="project" value="UniProtKB-SubCell"/>
</dbReference>
<comment type="caution">
    <text evidence="17">The sequence shown here is derived from an EMBL/GenBank/DDBJ whole genome shotgun (WGS) entry which is preliminary data.</text>
</comment>
<evidence type="ECO:0000259" key="15">
    <source>
        <dbReference type="PROSITE" id="PS50835"/>
    </source>
</evidence>
<feature type="domain" description="Tyrosine-protein phosphatase" evidence="13">
    <location>
        <begin position="825"/>
        <end position="1082"/>
    </location>
</feature>
<keyword evidence="18" id="KW-1185">Reference proteome</keyword>
<feature type="transmembrane region" description="Helical" evidence="12">
    <location>
        <begin position="740"/>
        <end position="762"/>
    </location>
</feature>
<dbReference type="PROSITE" id="PS50056">
    <property type="entry name" value="TYR_PHOSPHATASE_2"/>
    <property type="match status" value="2"/>
</dbReference>
<evidence type="ECO:0000256" key="6">
    <source>
        <dbReference type="ARBA" id="ARBA00022912"/>
    </source>
</evidence>
<evidence type="ECO:0000313" key="18">
    <source>
        <dbReference type="Proteomes" id="UP000708208"/>
    </source>
</evidence>
<evidence type="ECO:0000256" key="4">
    <source>
        <dbReference type="ARBA" id="ARBA00022729"/>
    </source>
</evidence>
<dbReference type="InterPro" id="IPR016130">
    <property type="entry name" value="Tyr_Pase_AS"/>
</dbReference>
<dbReference type="Pfam" id="PF00041">
    <property type="entry name" value="fn3"/>
    <property type="match status" value="1"/>
</dbReference>
<comment type="catalytic activity">
    <reaction evidence="11">
        <text>O-phospho-L-tyrosyl-[protein] + H2O = L-tyrosyl-[protein] + phosphate</text>
        <dbReference type="Rhea" id="RHEA:10684"/>
        <dbReference type="Rhea" id="RHEA-COMP:10136"/>
        <dbReference type="Rhea" id="RHEA-COMP:20101"/>
        <dbReference type="ChEBI" id="CHEBI:15377"/>
        <dbReference type="ChEBI" id="CHEBI:43474"/>
        <dbReference type="ChEBI" id="CHEBI:46858"/>
        <dbReference type="ChEBI" id="CHEBI:61978"/>
        <dbReference type="EC" id="3.1.3.48"/>
    </reaction>
</comment>
<dbReference type="Pfam" id="PF13927">
    <property type="entry name" value="Ig_3"/>
    <property type="match status" value="1"/>
</dbReference>
<sequence>MPSTVKIKLPRSHHLRVCARLAVILTLSSVLQVSYCSSNVLRIYDPSNVSQIVVGQPHELVCEATGVQNVSNSEIWWSRGDQNMTSIENDGNVTLKFPKLELSDINNYTCNFKSSTGEEHRESLSLEFDVPPEIHTEISESIKRGMSVSVNCTVTGYPLDETIRWYFGTSSLNNSSNVTIAPEVSSLTNRYSSLKIVNVTDVNNGTYYCQFGNKKKPVDLIVLSRPVIKFGKIKAVGESKIFLNWVVKDGNSPLNDLTLSFKEVGNPDISKEEIMYRSATKIVLNALKPNTKYTDFEIMGNNSLGSGGDKSSIVVTTLAKDPHFVPSVIITGSTSRSMTLSWNYSQNISEYYHYFEIEIRDEEGNRFSRTALETPYMVTDLKAGTNYFFQVKACSNYTGLCDDPSTEKSLRTIDGKPSHPLNVRVTCTFNDVTYESVITATWDAPQDPQGRIVEYLVSLNGEAMYMDRNGSIVRETLPESSKHVSHEKHRKVEFPGQPPNTNFSVKVCAKTRSRQCGTPGIGTCTSPVAPPNVEELSKASWRSYISKKNKVYFLVTLPPISQRNGSICCFRVVVVRLPKKQDINSLRTPHEMDRILRTYEQVHNSSDSHGAYVAEMLNSSSLRSSQNLRIAIGDEENSIDDKRSLCHQCWPFESIDPATYRRSLNFSAKLHIKRHSGSIPTPVRDGPLDSESNYTAYLDAIIMINKSEVKTAQSRYFDALQPKLVQAQHSSINAILDKNLGMLIVGSLIVAVIVIFMALMCVMRWRRKEPGDQEYGISHSIQQLCRRLRGQQLIPSEVPPDQPPISKEMLVAAYQERHESGDAGFANEFKQLPEKFPDRAAEASEKNVGKNRYPDIKAYDQTRVKLSTADGGSDYINANVVVGYKERKKFICAQGPMESTVVDWWRMIWEQRVHLLIMLTNVEEYSKTKCAKYWPSEGSNEYGSITVTHVGEKRFSDYLVRNLKLRLNGPDGDTVKEEREIEQFHYLVWKDYNAPEHPVGIIRFIKRCNEAYSLEKGPILVHCSAGVGRTGTLVALDSLLQQLNDEGCVSIFNTICDLRHQRNYLVQSQVQYIFIYRALMEAALFGDTEVAVSELKNHIEKLKTVAEAKSISKIQEEFERLSQVIEDRKPFSAGSSEENRHRNRHENIIPYDRNRVILSPMPGLNKEICTYINASFIEGYDSSEQYIIAQDPLEVTVGDFWRMIVEHNVRSVVMLSEVGEDKCPRYWPEKDQETSHDYIRVKYMQSQSFPFYYRREFTVTNTKAEDSCLVTQFQYNGWPVGEMAVPDSARGIAELIDTTFKHKETLDKLYGPTLIHCSAGADRSCIFVALAILVRQMMNESRVDVFSVVRKLRSQRQGLFQNVAHLWTFHGCFPLDRSDLTATKTN</sequence>
<dbReference type="InterPro" id="IPR003598">
    <property type="entry name" value="Ig_sub2"/>
</dbReference>
<feature type="domain" description="Tyrosine specific protein phosphatases" evidence="14">
    <location>
        <begin position="999"/>
        <end position="1073"/>
    </location>
</feature>
<dbReference type="SMART" id="SM00194">
    <property type="entry name" value="PTPc"/>
    <property type="match status" value="2"/>
</dbReference>
<evidence type="ECO:0000256" key="9">
    <source>
        <dbReference type="ARBA" id="ARBA00023157"/>
    </source>
</evidence>
<dbReference type="GO" id="GO:0048666">
    <property type="term" value="P:neuron development"/>
    <property type="evidence" value="ECO:0007669"/>
    <property type="project" value="UniProtKB-ARBA"/>
</dbReference>
<evidence type="ECO:0000256" key="1">
    <source>
        <dbReference type="ARBA" id="ARBA00004167"/>
    </source>
</evidence>
<dbReference type="InterPro" id="IPR003599">
    <property type="entry name" value="Ig_sub"/>
</dbReference>
<accession>A0A8J2K7N0</accession>
<dbReference type="PROSITE" id="PS50835">
    <property type="entry name" value="IG_LIKE"/>
    <property type="match status" value="2"/>
</dbReference>
<dbReference type="SMART" id="SM00408">
    <property type="entry name" value="IGc2"/>
    <property type="match status" value="2"/>
</dbReference>
<evidence type="ECO:0000256" key="12">
    <source>
        <dbReference type="SAM" id="Phobius"/>
    </source>
</evidence>
<dbReference type="EC" id="3.1.3.48" evidence="2"/>
<keyword evidence="10" id="KW-0393">Immunoglobulin domain</keyword>
<evidence type="ECO:0000259" key="13">
    <source>
        <dbReference type="PROSITE" id="PS50055"/>
    </source>
</evidence>
<dbReference type="EMBL" id="CAJVCH010275270">
    <property type="protein sequence ID" value="CAG7734723.1"/>
    <property type="molecule type" value="Genomic_DNA"/>
</dbReference>
<dbReference type="InterPro" id="IPR003961">
    <property type="entry name" value="FN3_dom"/>
</dbReference>
<evidence type="ECO:0000256" key="10">
    <source>
        <dbReference type="ARBA" id="ARBA00023319"/>
    </source>
</evidence>
<name>A0A8J2K7N0_9HEXA</name>
<dbReference type="SMART" id="SM00060">
    <property type="entry name" value="FN3"/>
    <property type="match status" value="3"/>
</dbReference>
<dbReference type="OrthoDB" id="6058203at2759"/>
<protein>
    <recommendedName>
        <fullName evidence="2">protein-tyrosine-phosphatase</fullName>
        <ecNumber evidence="2">3.1.3.48</ecNumber>
    </recommendedName>
</protein>
<keyword evidence="6" id="KW-0904">Protein phosphatase</keyword>
<evidence type="ECO:0000256" key="8">
    <source>
        <dbReference type="ARBA" id="ARBA00023136"/>
    </source>
</evidence>
<evidence type="ECO:0000313" key="17">
    <source>
        <dbReference type="EMBL" id="CAG7734723.1"/>
    </source>
</evidence>
<dbReference type="InterPro" id="IPR000242">
    <property type="entry name" value="PTP_cat"/>
</dbReference>
<dbReference type="SMART" id="SM00404">
    <property type="entry name" value="PTPc_motif"/>
    <property type="match status" value="2"/>
</dbReference>
<dbReference type="GO" id="GO:0005001">
    <property type="term" value="F:transmembrane receptor protein tyrosine phosphatase activity"/>
    <property type="evidence" value="ECO:0007669"/>
    <property type="project" value="UniProtKB-ARBA"/>
</dbReference>
<evidence type="ECO:0000259" key="14">
    <source>
        <dbReference type="PROSITE" id="PS50056"/>
    </source>
</evidence>
<gene>
    <name evidence="17" type="ORF">AFUS01_LOCUS23098</name>
</gene>
<evidence type="ECO:0000256" key="7">
    <source>
        <dbReference type="ARBA" id="ARBA00022989"/>
    </source>
</evidence>
<evidence type="ECO:0000256" key="11">
    <source>
        <dbReference type="ARBA" id="ARBA00051722"/>
    </source>
</evidence>
<dbReference type="PROSITE" id="PS50055">
    <property type="entry name" value="TYR_PHOSPHATASE_PTP"/>
    <property type="match status" value="2"/>
</dbReference>
<keyword evidence="9" id="KW-1015">Disulfide bond</keyword>
<reference evidence="17" key="1">
    <citation type="submission" date="2021-06" db="EMBL/GenBank/DDBJ databases">
        <authorList>
            <person name="Hodson N. C."/>
            <person name="Mongue J. A."/>
            <person name="Jaron S. K."/>
        </authorList>
    </citation>
    <scope>NUCLEOTIDE SEQUENCE</scope>
</reference>
<feature type="domain" description="Tyrosine specific protein phosphatases" evidence="14">
    <location>
        <begin position="1290"/>
        <end position="1367"/>
    </location>
</feature>
<keyword evidence="5" id="KW-0378">Hydrolase</keyword>
<dbReference type="Proteomes" id="UP000708208">
    <property type="component" value="Unassembled WGS sequence"/>
</dbReference>
<keyword evidence="8 12" id="KW-0472">Membrane</keyword>
<evidence type="ECO:0000256" key="5">
    <source>
        <dbReference type="ARBA" id="ARBA00022801"/>
    </source>
</evidence>
<feature type="domain" description="Ig-like" evidence="15">
    <location>
        <begin position="55"/>
        <end position="125"/>
    </location>
</feature>